<feature type="compositionally biased region" description="Pro residues" evidence="1">
    <location>
        <begin position="500"/>
        <end position="513"/>
    </location>
</feature>
<feature type="compositionally biased region" description="Basic and acidic residues" evidence="1">
    <location>
        <begin position="1"/>
        <end position="10"/>
    </location>
</feature>
<feature type="region of interest" description="Disordered" evidence="1">
    <location>
        <begin position="641"/>
        <end position="688"/>
    </location>
</feature>
<feature type="region of interest" description="Disordered" evidence="1">
    <location>
        <begin position="205"/>
        <end position="350"/>
    </location>
</feature>
<dbReference type="AlphaFoldDB" id="A0AA41SEF2"/>
<reference evidence="2" key="1">
    <citation type="submission" date="2022-03" db="EMBL/GenBank/DDBJ databases">
        <title>A functionally conserved STORR gene fusion in Papaver species that diverged 16.8 million years ago.</title>
        <authorList>
            <person name="Catania T."/>
        </authorList>
    </citation>
    <scope>NUCLEOTIDE SEQUENCE</scope>
    <source>
        <strain evidence="2">S-191538</strain>
    </source>
</reference>
<organism evidence="2 3">
    <name type="scientific">Papaver nudicaule</name>
    <name type="common">Iceland poppy</name>
    <dbReference type="NCBI Taxonomy" id="74823"/>
    <lineage>
        <taxon>Eukaryota</taxon>
        <taxon>Viridiplantae</taxon>
        <taxon>Streptophyta</taxon>
        <taxon>Embryophyta</taxon>
        <taxon>Tracheophyta</taxon>
        <taxon>Spermatophyta</taxon>
        <taxon>Magnoliopsida</taxon>
        <taxon>Ranunculales</taxon>
        <taxon>Papaveraceae</taxon>
        <taxon>Papaveroideae</taxon>
        <taxon>Papaver</taxon>
    </lineage>
</organism>
<accession>A0AA41SEF2</accession>
<keyword evidence="3" id="KW-1185">Reference proteome</keyword>
<evidence type="ECO:0000313" key="3">
    <source>
        <dbReference type="Proteomes" id="UP001177140"/>
    </source>
</evidence>
<feature type="compositionally biased region" description="Polar residues" evidence="1">
    <location>
        <begin position="310"/>
        <end position="326"/>
    </location>
</feature>
<evidence type="ECO:0000313" key="2">
    <source>
        <dbReference type="EMBL" id="MCL7033866.1"/>
    </source>
</evidence>
<dbReference type="EMBL" id="JAJJMA010139373">
    <property type="protein sequence ID" value="MCL7033866.1"/>
    <property type="molecule type" value="Genomic_DNA"/>
</dbReference>
<dbReference type="GO" id="GO:2000028">
    <property type="term" value="P:regulation of photoperiodism, flowering"/>
    <property type="evidence" value="ECO:0007669"/>
    <property type="project" value="InterPro"/>
</dbReference>
<dbReference type="PANTHER" id="PTHR34281">
    <property type="entry name" value="PROTEIN EARLY FLOWERING 3"/>
    <property type="match status" value="1"/>
</dbReference>
<feature type="compositionally biased region" description="Low complexity" evidence="1">
    <location>
        <begin position="51"/>
        <end position="74"/>
    </location>
</feature>
<comment type="caution">
    <text evidence="2">The sequence shown here is derived from an EMBL/GenBank/DDBJ whole genome shotgun (WGS) entry which is preliminary data.</text>
</comment>
<evidence type="ECO:0000256" key="1">
    <source>
        <dbReference type="SAM" id="MobiDB-lite"/>
    </source>
</evidence>
<protein>
    <recommendedName>
        <fullName evidence="4">Protein EARLY FLOWERING 3</fullName>
    </recommendedName>
</protein>
<gene>
    <name evidence="2" type="ORF">MKW94_030445</name>
</gene>
<dbReference type="InterPro" id="IPR039319">
    <property type="entry name" value="ELF3-like"/>
</dbReference>
<proteinExistence type="predicted"/>
<feature type="compositionally biased region" description="Polar residues" evidence="1">
    <location>
        <begin position="641"/>
        <end position="652"/>
    </location>
</feature>
<feature type="compositionally biased region" description="Polar residues" evidence="1">
    <location>
        <begin position="220"/>
        <end position="232"/>
    </location>
</feature>
<dbReference type="Proteomes" id="UP001177140">
    <property type="component" value="Unassembled WGS sequence"/>
</dbReference>
<sequence length="759" mass="83612">MRSGKDEEKSAGGPLFPRLHVNDTEKGGPRAPPRNKMALYEQLSIPSQRFNSGSGSTLPLPPSNTVSSASASMSQGGGHERTVFSPYYIPPPTPHHFAEEIHSRSSDCVNPKTMTRDLEQKSTENANYRKPNAECSSFRTRYFPNSKTSYPNRAGDEDDFMVPTFAQPEINSGTTKHQQNVEQELRIPFSTVNSTGRVVSGTCVSSSQLHNAGDKHLKRPNTTDLRSRQNSRNQDEENPAESITSRDFTEKSTSHASAGERISHPRNYVHASESRHQNSLGDDSGRAEDVNRQLHQGRFDGGVEEVNGSRIRSQTCSRASLGNNHKNSNKRSEDKMYSISQGRDADRNDDVSETSILDSVSSLDISPDDVVGVIGQKHFWKARKAIANQQRVFSVQVFELHRLIKVQKLFAGSPHLLLEENSYLVKPPFKDSSVKKLHPKYVVKSIPEIAKQKENSSKPNRSTECSADNAVEIPILPSVNNGTDRRNVNQQHPVYSPYSENPPPTPPPPPPPASNNNNNQGWCFPPPGNQWLVPIMSPSEGLVYKPFSGPCPPAAGFMTPFYGGCGPMSLPPNSGDYLNSAYRYPAPHPQQMGHHSAAPVPPTYFPPYGMPVMNSVMSASAVEQVGPLTEQLSTGEFNANMQSRNSCNMSKNQKSEAISRRVSKFQTSKDTEFQGSTGSSPAERAHRTVATGNVSEKLDALPLFPTAPTAQNVDVVPQFNNSDKQSSRVIKVVPHNSRSANESAARIFRSIQEERQQFD</sequence>
<feature type="compositionally biased region" description="Basic and acidic residues" evidence="1">
    <location>
        <begin position="283"/>
        <end position="292"/>
    </location>
</feature>
<feature type="region of interest" description="Disordered" evidence="1">
    <location>
        <begin position="1"/>
        <end position="81"/>
    </location>
</feature>
<feature type="region of interest" description="Disordered" evidence="1">
    <location>
        <begin position="477"/>
        <end position="523"/>
    </location>
</feature>
<feature type="compositionally biased region" description="Polar residues" evidence="1">
    <location>
        <begin position="478"/>
        <end position="493"/>
    </location>
</feature>
<name>A0AA41SEF2_PAPNU</name>
<evidence type="ECO:0008006" key="4">
    <source>
        <dbReference type="Google" id="ProtNLM"/>
    </source>
</evidence>
<dbReference type="PANTHER" id="PTHR34281:SF2">
    <property type="entry name" value="PROTEIN EARLY FLOWERING 3"/>
    <property type="match status" value="1"/>
</dbReference>